<sequence>MKRIYYLKTCSTNQRILKELNTTDFELVNIKEQNIDADTLDWLAKKEGSYEALFSKKATKYKEQGLKDKNLSEQDYRQLMLEEYTFLKRPFIINEEAVFIGNAKEVVEKAKQSLNN</sequence>
<dbReference type="PROSITE" id="PS51353">
    <property type="entry name" value="ARSC"/>
    <property type="match status" value="1"/>
</dbReference>
<dbReference type="PANTHER" id="PTHR30041">
    <property type="entry name" value="ARSENATE REDUCTASE"/>
    <property type="match status" value="1"/>
</dbReference>
<comment type="caution">
    <text evidence="3">The sequence shown here is derived from an EMBL/GenBank/DDBJ whole genome shotgun (WGS) entry which is preliminary data.</text>
</comment>
<protein>
    <recommendedName>
        <fullName evidence="5">Arsenate reductase</fullName>
    </recommendedName>
</protein>
<accession>A0A8J6P5S6</accession>
<dbReference type="Proteomes" id="UP000652681">
    <property type="component" value="Unassembled WGS sequence"/>
</dbReference>
<dbReference type="SUPFAM" id="SSF52833">
    <property type="entry name" value="Thioredoxin-like"/>
    <property type="match status" value="1"/>
</dbReference>
<dbReference type="PANTHER" id="PTHR30041:SF8">
    <property type="entry name" value="PROTEIN YFFB"/>
    <property type="match status" value="1"/>
</dbReference>
<dbReference type="RefSeq" id="WP_216713987.1">
    <property type="nucleotide sequence ID" value="NZ_JACVEL010000004.1"/>
</dbReference>
<evidence type="ECO:0000313" key="4">
    <source>
        <dbReference type="Proteomes" id="UP000652681"/>
    </source>
</evidence>
<comment type="similarity">
    <text evidence="1 2">Belongs to the ArsC family.</text>
</comment>
<reference evidence="3" key="1">
    <citation type="submission" date="2020-09" db="EMBL/GenBank/DDBJ databases">
        <title>Taishania pollutisoli gen. nov., sp. nov., Isolated from Tetrabromobisphenol A-Contaminated Soil.</title>
        <authorList>
            <person name="Chen Q."/>
        </authorList>
    </citation>
    <scope>NUCLEOTIDE SEQUENCE</scope>
    <source>
        <strain evidence="3">CZZ-1</strain>
    </source>
</reference>
<organism evidence="3 4">
    <name type="scientific">Taishania pollutisoli</name>
    <dbReference type="NCBI Taxonomy" id="2766479"/>
    <lineage>
        <taxon>Bacteria</taxon>
        <taxon>Pseudomonadati</taxon>
        <taxon>Bacteroidota</taxon>
        <taxon>Flavobacteriia</taxon>
        <taxon>Flavobacteriales</taxon>
        <taxon>Crocinitomicaceae</taxon>
        <taxon>Taishania</taxon>
    </lineage>
</organism>
<evidence type="ECO:0000256" key="2">
    <source>
        <dbReference type="PROSITE-ProRule" id="PRU01282"/>
    </source>
</evidence>
<evidence type="ECO:0000313" key="3">
    <source>
        <dbReference type="EMBL" id="MBC9812409.1"/>
    </source>
</evidence>
<keyword evidence="4" id="KW-1185">Reference proteome</keyword>
<dbReference type="InterPro" id="IPR006660">
    <property type="entry name" value="Arsenate_reductase-like"/>
</dbReference>
<dbReference type="InterPro" id="IPR036249">
    <property type="entry name" value="Thioredoxin-like_sf"/>
</dbReference>
<dbReference type="Pfam" id="PF03960">
    <property type="entry name" value="ArsC"/>
    <property type="match status" value="1"/>
</dbReference>
<name>A0A8J6P5S6_9FLAO</name>
<dbReference type="AlphaFoldDB" id="A0A8J6P5S6"/>
<dbReference type="EMBL" id="JACVEL010000004">
    <property type="protein sequence ID" value="MBC9812409.1"/>
    <property type="molecule type" value="Genomic_DNA"/>
</dbReference>
<dbReference type="Gene3D" id="3.40.30.10">
    <property type="entry name" value="Glutaredoxin"/>
    <property type="match status" value="1"/>
</dbReference>
<evidence type="ECO:0000256" key="1">
    <source>
        <dbReference type="ARBA" id="ARBA00007198"/>
    </source>
</evidence>
<evidence type="ECO:0008006" key="5">
    <source>
        <dbReference type="Google" id="ProtNLM"/>
    </source>
</evidence>
<gene>
    <name evidence="3" type="ORF">H9Y05_07975</name>
</gene>
<proteinExistence type="inferred from homology"/>